<dbReference type="UniPathway" id="UPA00340">
    <property type="reaction ID" value="UER00458"/>
</dbReference>
<keyword evidence="7" id="KW-0460">Magnesium</keyword>
<feature type="binding site" evidence="7">
    <location>
        <position position="14"/>
    </location>
    <ligand>
        <name>ATP</name>
        <dbReference type="ChEBI" id="CHEBI:30616"/>
    </ligand>
</feature>
<organism evidence="9 10">
    <name type="scientific">Tepidibacter formicigenes DSM 15518</name>
    <dbReference type="NCBI Taxonomy" id="1123349"/>
    <lineage>
        <taxon>Bacteria</taxon>
        <taxon>Bacillati</taxon>
        <taxon>Bacillota</taxon>
        <taxon>Clostridia</taxon>
        <taxon>Peptostreptococcales</taxon>
        <taxon>Peptostreptococcaceae</taxon>
        <taxon>Tepidibacter</taxon>
    </lineage>
</organism>
<comment type="subcellular location">
    <subcellularLocation>
        <location evidence="7">Cytoplasm</location>
    </subcellularLocation>
</comment>
<protein>
    <recommendedName>
        <fullName evidence="7">Acetate kinase</fullName>
        <ecNumber evidence="7">2.7.2.1</ecNumber>
    </recommendedName>
    <alternativeName>
        <fullName evidence="7">Acetokinase</fullName>
    </alternativeName>
</protein>
<dbReference type="InterPro" id="IPR004372">
    <property type="entry name" value="Ac/propionate_kinase"/>
</dbReference>
<dbReference type="PANTHER" id="PTHR21060:SF15">
    <property type="entry name" value="ACETATE KINASE-RELATED"/>
    <property type="match status" value="1"/>
</dbReference>
<dbReference type="OrthoDB" id="9802453at2"/>
<dbReference type="EMBL" id="FRAE01000009">
    <property type="protein sequence ID" value="SHJ66141.1"/>
    <property type="molecule type" value="Genomic_DNA"/>
</dbReference>
<dbReference type="PROSITE" id="PS01075">
    <property type="entry name" value="ACETATE_KINASE_1"/>
    <property type="match status" value="1"/>
</dbReference>
<dbReference type="InterPro" id="IPR043129">
    <property type="entry name" value="ATPase_NBD"/>
</dbReference>
<feature type="binding site" evidence="7">
    <location>
        <position position="91"/>
    </location>
    <ligand>
        <name>substrate</name>
    </ligand>
</feature>
<dbReference type="HAMAP" id="MF_00020">
    <property type="entry name" value="Acetate_kinase"/>
    <property type="match status" value="1"/>
</dbReference>
<dbReference type="GO" id="GO:0008776">
    <property type="term" value="F:acetate kinase activity"/>
    <property type="evidence" value="ECO:0007669"/>
    <property type="project" value="UniProtKB-UniRule"/>
</dbReference>
<accession>A0A1M6L4J1</accession>
<keyword evidence="6 7" id="KW-0067">ATP-binding</keyword>
<name>A0A1M6L4J1_9FIRM</name>
<dbReference type="NCBIfam" id="TIGR00016">
    <property type="entry name" value="ackA"/>
    <property type="match status" value="1"/>
</dbReference>
<comment type="cofactor">
    <cofactor evidence="7">
        <name>Mg(2+)</name>
        <dbReference type="ChEBI" id="CHEBI:18420"/>
    </cofactor>
    <cofactor evidence="7">
        <name>Mn(2+)</name>
        <dbReference type="ChEBI" id="CHEBI:29035"/>
    </cofactor>
    <text evidence="7">Mg(2+). Can also accept Mn(2+).</text>
</comment>
<keyword evidence="5 7" id="KW-0418">Kinase</keyword>
<gene>
    <name evidence="7" type="primary">ackA</name>
    <name evidence="9" type="ORF">SAMN02744037_00557</name>
</gene>
<feature type="binding site" evidence="7">
    <location>
        <position position="7"/>
    </location>
    <ligand>
        <name>Mg(2+)</name>
        <dbReference type="ChEBI" id="CHEBI:18420"/>
    </ligand>
</feature>
<dbReference type="GO" id="GO:0005737">
    <property type="term" value="C:cytoplasm"/>
    <property type="evidence" value="ECO:0007669"/>
    <property type="project" value="UniProtKB-SubCell"/>
</dbReference>
<dbReference type="PROSITE" id="PS01076">
    <property type="entry name" value="ACETATE_KINASE_2"/>
    <property type="match status" value="1"/>
</dbReference>
<dbReference type="STRING" id="1123349.SAMN02744037_00557"/>
<dbReference type="PANTHER" id="PTHR21060">
    <property type="entry name" value="ACETATE KINASE"/>
    <property type="match status" value="1"/>
</dbReference>
<proteinExistence type="inferred from homology"/>
<dbReference type="CDD" id="cd24010">
    <property type="entry name" value="ASKHA_NBD_AcK_PK"/>
    <property type="match status" value="1"/>
</dbReference>
<comment type="function">
    <text evidence="7">Catalyzes the formation of acetyl phosphate from acetate and ATP. Can also catalyze the reverse reaction.</text>
</comment>
<evidence type="ECO:0000256" key="8">
    <source>
        <dbReference type="RuleBase" id="RU003835"/>
    </source>
</evidence>
<dbReference type="PIRSF" id="PIRSF000722">
    <property type="entry name" value="Acetate_prop_kin"/>
    <property type="match status" value="1"/>
</dbReference>
<dbReference type="PRINTS" id="PR00471">
    <property type="entry name" value="ACETATEKNASE"/>
</dbReference>
<feature type="active site" description="Proton donor/acceptor" evidence="7">
    <location>
        <position position="148"/>
    </location>
</feature>
<evidence type="ECO:0000256" key="1">
    <source>
        <dbReference type="ARBA" id="ARBA00008748"/>
    </source>
</evidence>
<dbReference type="Proteomes" id="UP000242497">
    <property type="component" value="Unassembled WGS sequence"/>
</dbReference>
<dbReference type="GO" id="GO:0005524">
    <property type="term" value="F:ATP binding"/>
    <property type="evidence" value="ECO:0007669"/>
    <property type="project" value="UniProtKB-KW"/>
</dbReference>
<evidence type="ECO:0000313" key="9">
    <source>
        <dbReference type="EMBL" id="SHJ66141.1"/>
    </source>
</evidence>
<keyword evidence="4 7" id="KW-0547">Nucleotide-binding</keyword>
<evidence type="ECO:0000256" key="5">
    <source>
        <dbReference type="ARBA" id="ARBA00022777"/>
    </source>
</evidence>
<reference evidence="10" key="1">
    <citation type="submission" date="2016-11" db="EMBL/GenBank/DDBJ databases">
        <authorList>
            <person name="Varghese N."/>
            <person name="Submissions S."/>
        </authorList>
    </citation>
    <scope>NUCLEOTIDE SEQUENCE [LARGE SCALE GENOMIC DNA]</scope>
    <source>
        <strain evidence="10">DSM 15518</strain>
    </source>
</reference>
<keyword evidence="3 7" id="KW-0808">Transferase</keyword>
<evidence type="ECO:0000256" key="4">
    <source>
        <dbReference type="ARBA" id="ARBA00022741"/>
    </source>
</evidence>
<keyword evidence="10" id="KW-1185">Reference proteome</keyword>
<dbReference type="GO" id="GO:0006085">
    <property type="term" value="P:acetyl-CoA biosynthetic process"/>
    <property type="evidence" value="ECO:0007669"/>
    <property type="project" value="UniProtKB-UniRule"/>
</dbReference>
<feature type="binding site" evidence="7">
    <location>
        <begin position="331"/>
        <end position="335"/>
    </location>
    <ligand>
        <name>ATP</name>
        <dbReference type="ChEBI" id="CHEBI:30616"/>
    </ligand>
</feature>
<comment type="similarity">
    <text evidence="1 7 8">Belongs to the acetokinase family.</text>
</comment>
<dbReference type="Gene3D" id="3.30.420.40">
    <property type="match status" value="2"/>
</dbReference>
<comment type="catalytic activity">
    <reaction evidence="7">
        <text>acetate + ATP = acetyl phosphate + ADP</text>
        <dbReference type="Rhea" id="RHEA:11352"/>
        <dbReference type="ChEBI" id="CHEBI:22191"/>
        <dbReference type="ChEBI" id="CHEBI:30089"/>
        <dbReference type="ChEBI" id="CHEBI:30616"/>
        <dbReference type="ChEBI" id="CHEBI:456216"/>
        <dbReference type="EC" id="2.7.2.1"/>
    </reaction>
</comment>
<comment type="subunit">
    <text evidence="7">Homodimer.</text>
</comment>
<dbReference type="SUPFAM" id="SSF53067">
    <property type="entry name" value="Actin-like ATPase domain"/>
    <property type="match status" value="2"/>
</dbReference>
<evidence type="ECO:0000256" key="7">
    <source>
        <dbReference type="HAMAP-Rule" id="MF_00020"/>
    </source>
</evidence>
<comment type="pathway">
    <text evidence="7">Metabolic intermediate biosynthesis; acetyl-CoA biosynthesis; acetyl-CoA from acetate: step 1/2.</text>
</comment>
<dbReference type="RefSeq" id="WP_072887084.1">
    <property type="nucleotide sequence ID" value="NZ_FRAE01000009.1"/>
</dbReference>
<keyword evidence="7" id="KW-0479">Metal-binding</keyword>
<sequence length="397" mass="43215">MNILVINCGSSSLKYQLINMENESVLAKGLAERIGIEGSVVKHQTTGKDKVTIEESMKDHKDALKIVLDSIAHPEYGAVKDMNEISAVGHRVVHGGEKFTTSVVITDEVKKGIEDCVELAPLHNPANLIGINACQEILPNVPMVAVFDTAFHQTMPKSSFLYGLPYELYEKYGVRRYGFHGTSHKYVSQRAAQMLGKNIEDLKIVTCHLGNGASIAAVENGKCVDTSMGFTPLEGLIMGTRCGDMDPAIVPFIMEKEGLDAVGLNNLMNKKSGVLGMTGISSDFRDIEDAANNGDEKAITALDAYCKRVKKYIGSYMAEMGGLDVVLFTAGIGENSTLIREQVCKGLEGIGIKIDIEKNNVRGEERVISTENSKVKVLIVPTNEELMIARETTELVK</sequence>
<dbReference type="GO" id="GO:0006083">
    <property type="term" value="P:acetate metabolic process"/>
    <property type="evidence" value="ECO:0007669"/>
    <property type="project" value="TreeGrafter"/>
</dbReference>
<dbReference type="InterPro" id="IPR000890">
    <property type="entry name" value="Aliphatic_acid_kin_short-chain"/>
</dbReference>
<evidence type="ECO:0000256" key="2">
    <source>
        <dbReference type="ARBA" id="ARBA00022490"/>
    </source>
</evidence>
<evidence type="ECO:0000313" key="10">
    <source>
        <dbReference type="Proteomes" id="UP000242497"/>
    </source>
</evidence>
<dbReference type="GO" id="GO:0000287">
    <property type="term" value="F:magnesium ion binding"/>
    <property type="evidence" value="ECO:0007669"/>
    <property type="project" value="UniProtKB-UniRule"/>
</dbReference>
<keyword evidence="2 7" id="KW-0963">Cytoplasm</keyword>
<feature type="site" description="Transition state stabilizer" evidence="7">
    <location>
        <position position="180"/>
    </location>
</feature>
<feature type="binding site" evidence="7">
    <location>
        <position position="384"/>
    </location>
    <ligand>
        <name>Mg(2+)</name>
        <dbReference type="ChEBI" id="CHEBI:18420"/>
    </ligand>
</feature>
<feature type="binding site" evidence="7">
    <location>
        <begin position="208"/>
        <end position="212"/>
    </location>
    <ligand>
        <name>ATP</name>
        <dbReference type="ChEBI" id="CHEBI:30616"/>
    </ligand>
</feature>
<dbReference type="AlphaFoldDB" id="A0A1M6L4J1"/>
<dbReference type="InterPro" id="IPR023865">
    <property type="entry name" value="Aliphatic_acid_kinase_CS"/>
</dbReference>
<feature type="binding site" evidence="7">
    <location>
        <begin position="283"/>
        <end position="285"/>
    </location>
    <ligand>
        <name>ATP</name>
        <dbReference type="ChEBI" id="CHEBI:30616"/>
    </ligand>
</feature>
<dbReference type="Pfam" id="PF00871">
    <property type="entry name" value="Acetate_kinase"/>
    <property type="match status" value="1"/>
</dbReference>
<evidence type="ECO:0000256" key="6">
    <source>
        <dbReference type="ARBA" id="ARBA00022840"/>
    </source>
</evidence>
<evidence type="ECO:0000256" key="3">
    <source>
        <dbReference type="ARBA" id="ARBA00022679"/>
    </source>
</evidence>
<dbReference type="EC" id="2.7.2.1" evidence="7"/>
<feature type="site" description="Transition state stabilizer" evidence="7">
    <location>
        <position position="241"/>
    </location>
</feature>